<dbReference type="Proteomes" id="UP001146019">
    <property type="component" value="Unassembled WGS sequence"/>
</dbReference>
<evidence type="ECO:0000313" key="4">
    <source>
        <dbReference type="Proteomes" id="UP001146019"/>
    </source>
</evidence>
<dbReference type="GO" id="GO:0016020">
    <property type="term" value="C:membrane"/>
    <property type="evidence" value="ECO:0007669"/>
    <property type="project" value="TreeGrafter"/>
</dbReference>
<dbReference type="RefSeq" id="WP_266131418.1">
    <property type="nucleotide sequence ID" value="NZ_JAPKMY010000011.1"/>
</dbReference>
<dbReference type="GO" id="GO:0000271">
    <property type="term" value="P:polysaccharide biosynthetic process"/>
    <property type="evidence" value="ECO:0007669"/>
    <property type="project" value="TreeGrafter"/>
</dbReference>
<keyword evidence="1" id="KW-0472">Membrane</keyword>
<feature type="domain" description="Acyltransferase 3" evidence="2">
    <location>
        <begin position="3"/>
        <end position="349"/>
    </location>
</feature>
<keyword evidence="3" id="KW-0012">Acyltransferase</keyword>
<gene>
    <name evidence="3" type="ORF">OSH00_17005</name>
</gene>
<dbReference type="GO" id="GO:0016747">
    <property type="term" value="F:acyltransferase activity, transferring groups other than amino-acyl groups"/>
    <property type="evidence" value="ECO:0007669"/>
    <property type="project" value="InterPro"/>
</dbReference>
<reference evidence="3" key="1">
    <citation type="submission" date="2022-11" db="EMBL/GenBank/DDBJ databases">
        <title>Biodiversity and phylogenetic relationships of bacteria.</title>
        <authorList>
            <person name="Machado R.A.R."/>
            <person name="Bhat A."/>
            <person name="Loulou A."/>
            <person name="Kallel S."/>
        </authorList>
    </citation>
    <scope>NUCLEOTIDE SEQUENCE</scope>
    <source>
        <strain evidence="3">A-IN1</strain>
    </source>
</reference>
<feature type="transmembrane region" description="Helical" evidence="1">
    <location>
        <begin position="163"/>
        <end position="194"/>
    </location>
</feature>
<dbReference type="PANTHER" id="PTHR23028">
    <property type="entry name" value="ACETYLTRANSFERASE"/>
    <property type="match status" value="1"/>
</dbReference>
<dbReference type="InterPro" id="IPR002656">
    <property type="entry name" value="Acyl_transf_3_dom"/>
</dbReference>
<accession>A0A9X3DVU0</accession>
<dbReference type="PANTHER" id="PTHR23028:SF53">
    <property type="entry name" value="ACYL_TRANSF_3 DOMAIN-CONTAINING PROTEIN"/>
    <property type="match status" value="1"/>
</dbReference>
<feature type="transmembrane region" description="Helical" evidence="1">
    <location>
        <begin position="124"/>
        <end position="143"/>
    </location>
</feature>
<protein>
    <submittedName>
        <fullName evidence="3">Acyltransferase</fullName>
    </submittedName>
</protein>
<keyword evidence="1" id="KW-0812">Transmembrane</keyword>
<organism evidence="3 4">
    <name type="scientific">Acinetobacter nematophilus</name>
    <dbReference type="NCBI Taxonomy" id="2994642"/>
    <lineage>
        <taxon>Bacteria</taxon>
        <taxon>Pseudomonadati</taxon>
        <taxon>Pseudomonadota</taxon>
        <taxon>Gammaproteobacteria</taxon>
        <taxon>Moraxellales</taxon>
        <taxon>Moraxellaceae</taxon>
        <taxon>Acinetobacter</taxon>
    </lineage>
</organism>
<keyword evidence="4" id="KW-1185">Reference proteome</keyword>
<dbReference type="InterPro" id="IPR050879">
    <property type="entry name" value="Acyltransferase_3"/>
</dbReference>
<feature type="transmembrane region" description="Helical" evidence="1">
    <location>
        <begin position="304"/>
        <end position="321"/>
    </location>
</feature>
<feature type="transmembrane region" description="Helical" evidence="1">
    <location>
        <begin position="264"/>
        <end position="283"/>
    </location>
</feature>
<feature type="transmembrane region" description="Helical" evidence="1">
    <location>
        <begin position="52"/>
        <end position="70"/>
    </location>
</feature>
<feature type="transmembrane region" description="Helical" evidence="1">
    <location>
        <begin position="206"/>
        <end position="228"/>
    </location>
</feature>
<feature type="transmembrane region" description="Helical" evidence="1">
    <location>
        <begin position="333"/>
        <end position="353"/>
    </location>
</feature>
<comment type="caution">
    <text evidence="3">The sequence shown here is derived from an EMBL/GenBank/DDBJ whole genome shotgun (WGS) entry which is preliminary data.</text>
</comment>
<name>A0A9X3DVU0_9GAMM</name>
<feature type="transmembrane region" description="Helical" evidence="1">
    <location>
        <begin position="91"/>
        <end position="112"/>
    </location>
</feature>
<feature type="transmembrane region" description="Helical" evidence="1">
    <location>
        <begin position="240"/>
        <end position="258"/>
    </location>
</feature>
<dbReference type="Pfam" id="PF01757">
    <property type="entry name" value="Acyl_transf_3"/>
    <property type="match status" value="1"/>
</dbReference>
<evidence type="ECO:0000259" key="2">
    <source>
        <dbReference type="Pfam" id="PF01757"/>
    </source>
</evidence>
<dbReference type="AlphaFoldDB" id="A0A9X3DVU0"/>
<sequence length="369" mass="42072">MRNYKIDVLRGISILLVLIHHFNIPYKLHDTFLGVEIFGESLNNLIARNGNYGVTMFFVISGFLITQHALQRSGSLGHIRVKDFYVRRIARIMPCLVLLVAMVTIFGAMGLKPFMNQAPNDIEVSYGLTVFSAFTFWMNILIIENGWVNYALGVLWSLSVEEVFYLAFPILCLVLGRGKGFIALLLAVICYAPYFRSLHFAEESGAYLYHYFSSFDGIAIGCLTALLVQKVGTTLNIPKIIVPVVCILMIILYLYAPIKEVSTWGVSIFALLSAILIFCFAQHPQAEPSSMLSKAMEWIGQRSYEMYLFHLIILGMFKVFYLPKETLPVEKLMLLPMYFIGVFILSWAIEKYYSAPLNRQIRQFLLNNR</sequence>
<keyword evidence="1" id="KW-1133">Transmembrane helix</keyword>
<evidence type="ECO:0000313" key="3">
    <source>
        <dbReference type="EMBL" id="MCX5469425.1"/>
    </source>
</evidence>
<proteinExistence type="predicted"/>
<keyword evidence="3" id="KW-0808">Transferase</keyword>
<evidence type="ECO:0000256" key="1">
    <source>
        <dbReference type="SAM" id="Phobius"/>
    </source>
</evidence>
<dbReference type="EMBL" id="JAPKMY010000011">
    <property type="protein sequence ID" value="MCX5469425.1"/>
    <property type="molecule type" value="Genomic_DNA"/>
</dbReference>